<feature type="transmembrane region" description="Helical" evidence="3">
    <location>
        <begin position="181"/>
        <end position="201"/>
    </location>
</feature>
<dbReference type="Gene3D" id="2.60.40.10">
    <property type="entry name" value="Immunoglobulins"/>
    <property type="match status" value="1"/>
</dbReference>
<feature type="domain" description="AMP-activated protein kinase glycogen-binding" evidence="4">
    <location>
        <begin position="10"/>
        <end position="96"/>
    </location>
</feature>
<dbReference type="GO" id="GO:0007165">
    <property type="term" value="P:signal transduction"/>
    <property type="evidence" value="ECO:0007669"/>
    <property type="project" value="TreeGrafter"/>
</dbReference>
<protein>
    <recommendedName>
        <fullName evidence="4">AMP-activated protein kinase glycogen-binding domain-containing protein</fullName>
    </recommendedName>
</protein>
<comment type="caution">
    <text evidence="5">The sequence shown here is derived from an EMBL/GenBank/DDBJ whole genome shotgun (WGS) entry which is preliminary data.</text>
</comment>
<dbReference type="InterPro" id="IPR013783">
    <property type="entry name" value="Ig-like_fold"/>
</dbReference>
<evidence type="ECO:0000256" key="2">
    <source>
        <dbReference type="SAM" id="MobiDB-lite"/>
    </source>
</evidence>
<dbReference type="Pfam" id="PF16561">
    <property type="entry name" value="AMPK1_CBM"/>
    <property type="match status" value="1"/>
</dbReference>
<comment type="similarity">
    <text evidence="1">Belongs to the CRP1/MDG1 family.</text>
</comment>
<keyword evidence="3" id="KW-0812">Transmembrane</keyword>
<proteinExistence type="inferred from homology"/>
<accession>A0A9W8M0D6</accession>
<feature type="compositionally biased region" description="Polar residues" evidence="2">
    <location>
        <begin position="113"/>
        <end position="138"/>
    </location>
</feature>
<evidence type="ECO:0000313" key="6">
    <source>
        <dbReference type="Proteomes" id="UP001139887"/>
    </source>
</evidence>
<dbReference type="GO" id="GO:0005737">
    <property type="term" value="C:cytoplasm"/>
    <property type="evidence" value="ECO:0007669"/>
    <property type="project" value="TreeGrafter"/>
</dbReference>
<sequence length="204" mass="22580">MASNYERVEANIVWTDGPADSVAIRGTFSDNSKQWWQETIVLHPYDQDIYSATLWLKPGQYAFKFIINKSEWKTSSKYATADDGNGNTNNVIDVLTPSKAYLDMVLVNSKAKQTSETTLSSNNGANNQEYAPSESSKLLNKKPGGRISGSAAESQLQPNARPRRDEEAGNAQLPRSQLRKYLIWAMVVLLFVLLGIASALMDSV</sequence>
<dbReference type="SUPFAM" id="SSF81296">
    <property type="entry name" value="E set domains"/>
    <property type="match status" value="1"/>
</dbReference>
<dbReference type="GO" id="GO:0031588">
    <property type="term" value="C:nucleotide-activated protein kinase complex"/>
    <property type="evidence" value="ECO:0007669"/>
    <property type="project" value="TreeGrafter"/>
</dbReference>
<dbReference type="CDD" id="cd02859">
    <property type="entry name" value="E_set_AMPKbeta_like_N"/>
    <property type="match status" value="1"/>
</dbReference>
<keyword evidence="3" id="KW-1133">Transmembrane helix</keyword>
<evidence type="ECO:0000313" key="5">
    <source>
        <dbReference type="EMBL" id="KAJ2851035.1"/>
    </source>
</evidence>
<organism evidence="5 6">
    <name type="scientific">Coemansia brasiliensis</name>
    <dbReference type="NCBI Taxonomy" id="2650707"/>
    <lineage>
        <taxon>Eukaryota</taxon>
        <taxon>Fungi</taxon>
        <taxon>Fungi incertae sedis</taxon>
        <taxon>Zoopagomycota</taxon>
        <taxon>Kickxellomycotina</taxon>
        <taxon>Kickxellomycetes</taxon>
        <taxon>Kickxellales</taxon>
        <taxon>Kickxellaceae</taxon>
        <taxon>Coemansia</taxon>
    </lineage>
</organism>
<gene>
    <name evidence="5" type="ORF">IWW36_001462</name>
</gene>
<name>A0A9W8M0D6_9FUNG</name>
<dbReference type="InterPro" id="IPR014756">
    <property type="entry name" value="Ig_E-set"/>
</dbReference>
<dbReference type="EMBL" id="JANBUW010000019">
    <property type="protein sequence ID" value="KAJ2851035.1"/>
    <property type="molecule type" value="Genomic_DNA"/>
</dbReference>
<dbReference type="PANTHER" id="PTHR10343:SF81">
    <property type="entry name" value="CRUCIFORM DNA-RECOGNIZING PROTEIN 1-RELATED"/>
    <property type="match status" value="1"/>
</dbReference>
<reference evidence="5" key="1">
    <citation type="submission" date="2022-07" db="EMBL/GenBank/DDBJ databases">
        <title>Phylogenomic reconstructions and comparative analyses of Kickxellomycotina fungi.</title>
        <authorList>
            <person name="Reynolds N.K."/>
            <person name="Stajich J.E."/>
            <person name="Barry K."/>
            <person name="Grigoriev I.V."/>
            <person name="Crous P."/>
            <person name="Smith M.E."/>
        </authorList>
    </citation>
    <scope>NUCLEOTIDE SEQUENCE</scope>
    <source>
        <strain evidence="5">NRRL 1566</strain>
    </source>
</reference>
<dbReference type="InterPro" id="IPR050827">
    <property type="entry name" value="CRP1_MDG1_kinase"/>
</dbReference>
<dbReference type="GO" id="GO:0005634">
    <property type="term" value="C:nucleus"/>
    <property type="evidence" value="ECO:0007669"/>
    <property type="project" value="TreeGrafter"/>
</dbReference>
<evidence type="ECO:0000256" key="3">
    <source>
        <dbReference type="SAM" id="Phobius"/>
    </source>
</evidence>
<keyword evidence="3" id="KW-0472">Membrane</keyword>
<feature type="region of interest" description="Disordered" evidence="2">
    <location>
        <begin position="113"/>
        <end position="171"/>
    </location>
</feature>
<keyword evidence="6" id="KW-1185">Reference proteome</keyword>
<evidence type="ECO:0000259" key="4">
    <source>
        <dbReference type="Pfam" id="PF16561"/>
    </source>
</evidence>
<dbReference type="Proteomes" id="UP001139887">
    <property type="component" value="Unassembled WGS sequence"/>
</dbReference>
<dbReference type="OrthoDB" id="531008at2759"/>
<dbReference type="GO" id="GO:0019901">
    <property type="term" value="F:protein kinase binding"/>
    <property type="evidence" value="ECO:0007669"/>
    <property type="project" value="TreeGrafter"/>
</dbReference>
<dbReference type="AlphaFoldDB" id="A0A9W8M0D6"/>
<dbReference type="InterPro" id="IPR032640">
    <property type="entry name" value="AMPK1_CBM"/>
</dbReference>
<dbReference type="PANTHER" id="PTHR10343">
    <property type="entry name" value="5'-AMP-ACTIVATED PROTEIN KINASE , BETA SUBUNIT"/>
    <property type="match status" value="1"/>
</dbReference>
<evidence type="ECO:0000256" key="1">
    <source>
        <dbReference type="ARBA" id="ARBA00038216"/>
    </source>
</evidence>